<comment type="subcellular location">
    <subcellularLocation>
        <location evidence="1">Membrane</location>
        <topology evidence="1">Multi-pass membrane protein</topology>
    </subcellularLocation>
</comment>
<dbReference type="RefSeq" id="WP_221250391.1">
    <property type="nucleotide sequence ID" value="NZ_AP024355.1"/>
</dbReference>
<feature type="domain" description="Sodium/calcium exchanger membrane region" evidence="6">
    <location>
        <begin position="6"/>
        <end position="145"/>
    </location>
</feature>
<dbReference type="Pfam" id="PF01699">
    <property type="entry name" value="Na_Ca_ex"/>
    <property type="match status" value="2"/>
</dbReference>
<feature type="transmembrane region" description="Helical" evidence="5">
    <location>
        <begin position="104"/>
        <end position="121"/>
    </location>
</feature>
<proteinExistence type="predicted"/>
<reference evidence="7 8" key="1">
    <citation type="journal article" date="2016" name="C (Basel)">
        <title>Selective Growth of and Electricity Production by Marine Exoelectrogenic Bacteria in Self-Aggregated Hydrogel of Microbially Reduced Graphene Oxide.</title>
        <authorList>
            <person name="Yoshida N."/>
            <person name="Goto Y."/>
            <person name="Miyata Y."/>
        </authorList>
    </citation>
    <scope>NUCLEOTIDE SEQUENCE [LARGE SCALE GENOMIC DNA]</scope>
    <source>
        <strain evidence="7 8">NIT-T3</strain>
    </source>
</reference>
<organism evidence="7 8">
    <name type="scientific">Desulfuromonas versatilis</name>
    <dbReference type="NCBI Taxonomy" id="2802975"/>
    <lineage>
        <taxon>Bacteria</taxon>
        <taxon>Pseudomonadati</taxon>
        <taxon>Thermodesulfobacteriota</taxon>
        <taxon>Desulfuromonadia</taxon>
        <taxon>Desulfuromonadales</taxon>
        <taxon>Desulfuromonadaceae</taxon>
        <taxon>Desulfuromonas</taxon>
    </lineage>
</organism>
<accession>A0ABM8HYG0</accession>
<keyword evidence="8" id="KW-1185">Reference proteome</keyword>
<evidence type="ECO:0000313" key="8">
    <source>
        <dbReference type="Proteomes" id="UP001319827"/>
    </source>
</evidence>
<evidence type="ECO:0000259" key="6">
    <source>
        <dbReference type="Pfam" id="PF01699"/>
    </source>
</evidence>
<feature type="transmembrane region" description="Helical" evidence="5">
    <location>
        <begin position="127"/>
        <end position="145"/>
    </location>
</feature>
<dbReference type="InterPro" id="IPR044880">
    <property type="entry name" value="NCX_ion-bd_dom_sf"/>
</dbReference>
<name>A0ABM8HYG0_9BACT</name>
<feature type="transmembrane region" description="Helical" evidence="5">
    <location>
        <begin position="281"/>
        <end position="302"/>
    </location>
</feature>
<evidence type="ECO:0000256" key="2">
    <source>
        <dbReference type="ARBA" id="ARBA00022692"/>
    </source>
</evidence>
<dbReference type="InterPro" id="IPR004481">
    <property type="entry name" value="K/Na/Ca-exchanger"/>
</dbReference>
<evidence type="ECO:0000313" key="7">
    <source>
        <dbReference type="EMBL" id="BCR07020.1"/>
    </source>
</evidence>
<evidence type="ECO:0000256" key="3">
    <source>
        <dbReference type="ARBA" id="ARBA00022989"/>
    </source>
</evidence>
<feature type="transmembrane region" description="Helical" evidence="5">
    <location>
        <begin position="69"/>
        <end position="97"/>
    </location>
</feature>
<feature type="transmembrane region" description="Helical" evidence="5">
    <location>
        <begin position="243"/>
        <end position="266"/>
    </location>
</feature>
<dbReference type="NCBIfam" id="TIGR00367">
    <property type="entry name" value="calcium/sodium antiporter"/>
    <property type="match status" value="1"/>
</dbReference>
<dbReference type="PANTHER" id="PTHR10846:SF8">
    <property type="entry name" value="INNER MEMBRANE PROTEIN YRBG"/>
    <property type="match status" value="1"/>
</dbReference>
<feature type="transmembrane region" description="Helical" evidence="5">
    <location>
        <begin position="6"/>
        <end position="23"/>
    </location>
</feature>
<evidence type="ECO:0000256" key="1">
    <source>
        <dbReference type="ARBA" id="ARBA00004141"/>
    </source>
</evidence>
<feature type="domain" description="Sodium/calcium exchanger membrane region" evidence="6">
    <location>
        <begin position="179"/>
        <end position="321"/>
    </location>
</feature>
<feature type="transmembrane region" description="Helical" evidence="5">
    <location>
        <begin position="179"/>
        <end position="197"/>
    </location>
</feature>
<dbReference type="Gene3D" id="1.20.1420.30">
    <property type="entry name" value="NCX, central ion-binding region"/>
    <property type="match status" value="2"/>
</dbReference>
<dbReference type="Proteomes" id="UP001319827">
    <property type="component" value="Chromosome"/>
</dbReference>
<keyword evidence="4 5" id="KW-0472">Membrane</keyword>
<keyword evidence="3 5" id="KW-1133">Transmembrane helix</keyword>
<protein>
    <submittedName>
        <fullName evidence="7">Sodium:calcium antiporter</fullName>
    </submittedName>
</protein>
<dbReference type="InterPro" id="IPR004837">
    <property type="entry name" value="NaCa_Exmemb"/>
</dbReference>
<gene>
    <name evidence="7" type="ORF">DESUT3_40890</name>
</gene>
<feature type="transmembrane region" description="Helical" evidence="5">
    <location>
        <begin position="30"/>
        <end position="49"/>
    </location>
</feature>
<feature type="transmembrane region" description="Helical" evidence="5">
    <location>
        <begin position="336"/>
        <end position="358"/>
    </location>
</feature>
<reference evidence="7 8" key="2">
    <citation type="journal article" date="2021" name="Int. J. Syst. Evol. Microbiol.">
        <title>Isolation and Polyphasic Characterization of Desulfuromonas versatilis sp. Nov., an Electrogenic Bacteria Capable of Versatile Metabolism Isolated from a Graphene Oxide-Reducing Enrichment Culture.</title>
        <authorList>
            <person name="Xie L."/>
            <person name="Yoshida N."/>
            <person name="Ishii S."/>
            <person name="Meng L."/>
        </authorList>
    </citation>
    <scope>NUCLEOTIDE SEQUENCE [LARGE SCALE GENOMIC DNA]</scope>
    <source>
        <strain evidence="7 8">NIT-T3</strain>
    </source>
</reference>
<evidence type="ECO:0000256" key="5">
    <source>
        <dbReference type="SAM" id="Phobius"/>
    </source>
</evidence>
<evidence type="ECO:0000256" key="4">
    <source>
        <dbReference type="ARBA" id="ARBA00023136"/>
    </source>
</evidence>
<feature type="transmembrane region" description="Helical" evidence="5">
    <location>
        <begin position="309"/>
        <end position="330"/>
    </location>
</feature>
<dbReference type="PANTHER" id="PTHR10846">
    <property type="entry name" value="SODIUM/POTASSIUM/CALCIUM EXCHANGER"/>
    <property type="match status" value="1"/>
</dbReference>
<sequence length="364" mass="37775">MSLLTLAQLLGGFVVLILGAEWLVRGASRLAMAVGISPLVVGLTVVAFGTSSPELGVSVMSAWSGQSGIALGNVVGSNICNVLLILGLSALAAPLLVSRQLIRIEVPLMVGISLLTWLLAADGRIGRLDGALLFAGIVVYTVWAIRRSRRENRQGDEEFAAELPAPAGDAKAGGLLRQLAWILAGLTLLGCGAHWLVGAAISLATALGVSDLLIGLTIVAVGTSLPELATSVMASIRGHRDIAVGNVVGSNIFNLLSVLGLTALVAPEGIPVAETALGFDLPVMVATAVACLPIFFTGHLIARWEGALFFGYYIAYTLYLVLATLQNSYLPAFRDAMAGFVLPLTAVTLAVMVVRTVASRRRGG</sequence>
<keyword evidence="2 5" id="KW-0812">Transmembrane</keyword>
<dbReference type="EMBL" id="AP024355">
    <property type="protein sequence ID" value="BCR07020.1"/>
    <property type="molecule type" value="Genomic_DNA"/>
</dbReference>